<dbReference type="EMBL" id="JAUYVH010000005">
    <property type="protein sequence ID" value="MDQ9170813.1"/>
    <property type="molecule type" value="Genomic_DNA"/>
</dbReference>
<accession>A0ABU1BR91</accession>
<keyword evidence="2" id="KW-0282">Flagellum</keyword>
<evidence type="ECO:0000313" key="3">
    <source>
        <dbReference type="Proteomes" id="UP001225596"/>
    </source>
</evidence>
<comment type="caution">
    <text evidence="2">The sequence shown here is derived from an EMBL/GenBank/DDBJ whole genome shotgun (WGS) entry which is preliminary data.</text>
</comment>
<keyword evidence="2" id="KW-0966">Cell projection</keyword>
<protein>
    <submittedName>
        <fullName evidence="2">Flagellar hook-length control protein FliK</fullName>
    </submittedName>
</protein>
<keyword evidence="2" id="KW-0969">Cilium</keyword>
<gene>
    <name evidence="2" type="ORF">Q8A64_10370</name>
</gene>
<proteinExistence type="predicted"/>
<dbReference type="Proteomes" id="UP001225596">
    <property type="component" value="Unassembled WGS sequence"/>
</dbReference>
<dbReference type="RefSeq" id="WP_338436820.1">
    <property type="nucleotide sequence ID" value="NZ_JAUYVH010000005.1"/>
</dbReference>
<feature type="domain" description="Flagellar hook-length control protein-like C-terminal" evidence="1">
    <location>
        <begin position="292"/>
        <end position="362"/>
    </location>
</feature>
<organism evidence="2 3">
    <name type="scientific">Keguizhuia sedimenti</name>
    <dbReference type="NCBI Taxonomy" id="3064264"/>
    <lineage>
        <taxon>Bacteria</taxon>
        <taxon>Pseudomonadati</taxon>
        <taxon>Pseudomonadota</taxon>
        <taxon>Betaproteobacteria</taxon>
        <taxon>Burkholderiales</taxon>
        <taxon>Oxalobacteraceae</taxon>
        <taxon>Keguizhuia</taxon>
    </lineage>
</organism>
<evidence type="ECO:0000259" key="1">
    <source>
        <dbReference type="Pfam" id="PF02120"/>
    </source>
</evidence>
<reference evidence="2 3" key="1">
    <citation type="submission" date="2023-08" db="EMBL/GenBank/DDBJ databases">
        <title>Oxalobacteraceae gen .nov., isolated from river sludge outside the plant.</title>
        <authorList>
            <person name="Zhao S.Y."/>
        </authorList>
    </citation>
    <scope>NUCLEOTIDE SEQUENCE [LARGE SCALE GENOMIC DNA]</scope>
    <source>
        <strain evidence="2 3">R-40</strain>
    </source>
</reference>
<dbReference type="InterPro" id="IPR021136">
    <property type="entry name" value="Flagellar_hook_control-like_C"/>
</dbReference>
<name>A0ABU1BR91_9BURK</name>
<evidence type="ECO:0000313" key="2">
    <source>
        <dbReference type="EMBL" id="MDQ9170813.1"/>
    </source>
</evidence>
<sequence length="363" mass="38557">MLPPADPIGTRPLRGVEPVTTVNTLGDPRREVFNRLTQIALGKMFQAEVLSRFDDGTHLVRIDNAALKAALPGNPQVGDFLSLKFVAAQPRPTFLLLPRSGTDTASLSSAARLIGNILDATAQDAEALALTAKAPILTAGSADAPAIAFALKHTLAMSGLFYESHLHQWAAGTRSLADLQQEPQAKAALPNILHPAPTARTDAGLAAQLINIVSDWDGAMATSEHPGSSAPSSALERLNSDSMHLINLQLQAIEHNKILWHGELWPGQAFEWEVSEDKPHAQGEEDGSGESSSWTSVVRFSLPTLGVVCASICLSKGRVQMQLHAASEQTASLLHQHSAELANALDAAGSPLEAFAVKQDEQV</sequence>
<dbReference type="Pfam" id="PF02120">
    <property type="entry name" value="Flg_hook"/>
    <property type="match status" value="1"/>
</dbReference>
<dbReference type="InterPro" id="IPR038610">
    <property type="entry name" value="FliK-like_C_sf"/>
</dbReference>
<keyword evidence="3" id="KW-1185">Reference proteome</keyword>
<dbReference type="Gene3D" id="3.30.750.140">
    <property type="match status" value="1"/>
</dbReference>